<dbReference type="RefSeq" id="WP_026366482.1">
    <property type="nucleotide sequence ID" value="NZ_CP009933.1"/>
</dbReference>
<dbReference type="Gene3D" id="3.40.50.360">
    <property type="match status" value="1"/>
</dbReference>
<dbReference type="PANTHER" id="PTHR43278">
    <property type="entry name" value="NAD(P)H-DEPENDENT FMN-CONTAINING OXIDOREDUCTASE YWQN-RELATED"/>
    <property type="match status" value="1"/>
</dbReference>
<gene>
    <name evidence="4" type="ORF">CSCA_5168</name>
</gene>
<keyword evidence="1" id="KW-0285">Flavoprotein</keyword>
<dbReference type="Pfam" id="PF03358">
    <property type="entry name" value="FMN_red"/>
    <property type="match status" value="1"/>
</dbReference>
<dbReference type="Proteomes" id="UP000033115">
    <property type="component" value="Chromosome"/>
</dbReference>
<dbReference type="InterPro" id="IPR051796">
    <property type="entry name" value="ISF_SsuE-like"/>
</dbReference>
<evidence type="ECO:0000313" key="5">
    <source>
        <dbReference type="Proteomes" id="UP000033115"/>
    </source>
</evidence>
<sequence>MKKILVLNGSPHKGGIVYNLLKEIVNGSKDNNEIEWIDVYNLKMKPCIACMKCRTNNKCILTEDDAHIVGEKIRKSDVLIVGTPTYWGNMSSQLKVLFERNVPVFMGESDSGMPIARQKGKIAVIVAACSTPWPFNFIASESRGAVKAIKEVLHYGGYKIVGKIVKSGTKTNRNISEKILDKARKIGAKL</sequence>
<keyword evidence="5" id="KW-1185">Reference proteome</keyword>
<evidence type="ECO:0000256" key="1">
    <source>
        <dbReference type="ARBA" id="ARBA00022630"/>
    </source>
</evidence>
<dbReference type="STRING" id="1548.CSCA_5168"/>
<dbReference type="InterPro" id="IPR029039">
    <property type="entry name" value="Flavoprotein-like_sf"/>
</dbReference>
<dbReference type="PANTHER" id="PTHR43278:SF2">
    <property type="entry name" value="IRON-SULFUR FLAVOPROTEIN"/>
    <property type="match status" value="1"/>
</dbReference>
<evidence type="ECO:0000256" key="2">
    <source>
        <dbReference type="ARBA" id="ARBA00022643"/>
    </source>
</evidence>
<evidence type="ECO:0000313" key="4">
    <source>
        <dbReference type="EMBL" id="AKA72293.1"/>
    </source>
</evidence>
<dbReference type="AlphaFoldDB" id="A0A0E3K5F3"/>
<organism evidence="4 5">
    <name type="scientific">Clostridium scatologenes</name>
    <dbReference type="NCBI Taxonomy" id="1548"/>
    <lineage>
        <taxon>Bacteria</taxon>
        <taxon>Bacillati</taxon>
        <taxon>Bacillota</taxon>
        <taxon>Clostridia</taxon>
        <taxon>Eubacteriales</taxon>
        <taxon>Clostridiaceae</taxon>
        <taxon>Clostridium</taxon>
    </lineage>
</organism>
<evidence type="ECO:0000259" key="3">
    <source>
        <dbReference type="Pfam" id="PF03358"/>
    </source>
</evidence>
<dbReference type="EMBL" id="CP009933">
    <property type="protein sequence ID" value="AKA72293.1"/>
    <property type="molecule type" value="Genomic_DNA"/>
</dbReference>
<name>A0A0E3K5F3_CLOSL</name>
<dbReference type="KEGG" id="csq:CSCA_5168"/>
<proteinExistence type="predicted"/>
<dbReference type="GO" id="GO:0016491">
    <property type="term" value="F:oxidoreductase activity"/>
    <property type="evidence" value="ECO:0007669"/>
    <property type="project" value="InterPro"/>
</dbReference>
<reference evidence="4 5" key="1">
    <citation type="journal article" date="2015" name="J. Biotechnol.">
        <title>Complete genome sequence of a malodorant-producing acetogen, Clostridium scatologenes ATCC 25775(T).</title>
        <authorList>
            <person name="Zhu Z."/>
            <person name="Guo T."/>
            <person name="Zheng H."/>
            <person name="Song T."/>
            <person name="Ouyang P."/>
            <person name="Xie J."/>
        </authorList>
    </citation>
    <scope>NUCLEOTIDE SEQUENCE [LARGE SCALE GENOMIC DNA]</scope>
    <source>
        <strain evidence="4 5">ATCC 25775</strain>
    </source>
</reference>
<keyword evidence="2" id="KW-0288">FMN</keyword>
<accession>A0A0E3K5F3</accession>
<dbReference type="SUPFAM" id="SSF52218">
    <property type="entry name" value="Flavoproteins"/>
    <property type="match status" value="1"/>
</dbReference>
<protein>
    <submittedName>
        <fullName evidence="4">NADPH-dependent FMN reductase</fullName>
    </submittedName>
</protein>
<dbReference type="HOGENOM" id="CLU_050993_4_2_9"/>
<dbReference type="InterPro" id="IPR005025">
    <property type="entry name" value="FMN_Rdtase-like_dom"/>
</dbReference>
<feature type="domain" description="NADPH-dependent FMN reductase-like" evidence="3">
    <location>
        <begin position="3"/>
        <end position="129"/>
    </location>
</feature>